<feature type="domain" description="Tr-type G" evidence="13">
    <location>
        <begin position="240"/>
        <end position="407"/>
    </location>
</feature>
<dbReference type="CDD" id="cd03692">
    <property type="entry name" value="mtIF2_IVc"/>
    <property type="match status" value="1"/>
</dbReference>
<dbReference type="Pfam" id="PF03144">
    <property type="entry name" value="GTP_EFTU_D2"/>
    <property type="match status" value="1"/>
</dbReference>
<gene>
    <name evidence="10" type="primary">infB</name>
    <name evidence="14" type="ORF">BROFUL_00915</name>
</gene>
<proteinExistence type="inferred from homology"/>
<dbReference type="Gene3D" id="1.10.10.2480">
    <property type="match status" value="1"/>
</dbReference>
<feature type="compositionally biased region" description="Basic and acidic residues" evidence="12">
    <location>
        <begin position="60"/>
        <end position="81"/>
    </location>
</feature>
<dbReference type="GO" id="GO:0003743">
    <property type="term" value="F:translation initiation factor activity"/>
    <property type="evidence" value="ECO:0007669"/>
    <property type="project" value="UniProtKB-UniRule"/>
</dbReference>
<evidence type="ECO:0000259" key="13">
    <source>
        <dbReference type="PROSITE" id="PS51722"/>
    </source>
</evidence>
<dbReference type="InterPro" id="IPR053905">
    <property type="entry name" value="EF-G-like_DII"/>
</dbReference>
<comment type="similarity">
    <text evidence="2 10 11">Belongs to the TRAFAC class translation factor GTPase superfamily. Classic translation factor GTPase family. IF-2 subfamily.</text>
</comment>
<dbReference type="PANTHER" id="PTHR43381">
    <property type="entry name" value="TRANSLATION INITIATION FACTOR IF-2-RELATED"/>
    <property type="match status" value="1"/>
</dbReference>
<dbReference type="InterPro" id="IPR009000">
    <property type="entry name" value="Transl_B-barrel_sf"/>
</dbReference>
<dbReference type="InterPro" id="IPR000795">
    <property type="entry name" value="T_Tr_GTP-bd_dom"/>
</dbReference>
<keyword evidence="6 10" id="KW-0547">Nucleotide-binding</keyword>
<feature type="region of interest" description="G-domain" evidence="10">
    <location>
        <begin position="243"/>
        <end position="391"/>
    </location>
</feature>
<evidence type="ECO:0000256" key="8">
    <source>
        <dbReference type="ARBA" id="ARBA00023134"/>
    </source>
</evidence>
<comment type="subcellular location">
    <subcellularLocation>
        <location evidence="1 10">Cytoplasm</location>
    </subcellularLocation>
</comment>
<dbReference type="InterPro" id="IPR004161">
    <property type="entry name" value="EFTu-like_2"/>
</dbReference>
<dbReference type="FunFam" id="3.40.50.300:FF:000019">
    <property type="entry name" value="Translation initiation factor IF-2"/>
    <property type="match status" value="1"/>
</dbReference>
<evidence type="ECO:0000256" key="11">
    <source>
        <dbReference type="RuleBase" id="RU000644"/>
    </source>
</evidence>
<evidence type="ECO:0000256" key="1">
    <source>
        <dbReference type="ARBA" id="ARBA00004496"/>
    </source>
</evidence>
<dbReference type="Gene3D" id="2.40.30.10">
    <property type="entry name" value="Translation factors"/>
    <property type="match status" value="2"/>
</dbReference>
<comment type="caution">
    <text evidence="14">The sequence shown here is derived from an EMBL/GenBank/DDBJ whole genome shotgun (WGS) entry which is preliminary data.</text>
</comment>
<feature type="region of interest" description="Disordered" evidence="12">
    <location>
        <begin position="54"/>
        <end position="81"/>
    </location>
</feature>
<name>A0A0M2UWA9_9BACT</name>
<evidence type="ECO:0000256" key="12">
    <source>
        <dbReference type="SAM" id="MobiDB-lite"/>
    </source>
</evidence>
<dbReference type="AlphaFoldDB" id="A0A0M2UWA9"/>
<dbReference type="CDD" id="cd03702">
    <property type="entry name" value="IF2_mtIF2_II"/>
    <property type="match status" value="1"/>
</dbReference>
<dbReference type="Pfam" id="PF04760">
    <property type="entry name" value="IF2_N"/>
    <property type="match status" value="1"/>
</dbReference>
<feature type="binding site" evidence="10">
    <location>
        <begin position="249"/>
        <end position="256"/>
    </location>
    <ligand>
        <name>GTP</name>
        <dbReference type="ChEBI" id="CHEBI:37565"/>
    </ligand>
</feature>
<dbReference type="NCBIfam" id="TIGR00231">
    <property type="entry name" value="small_GTP"/>
    <property type="match status" value="1"/>
</dbReference>
<dbReference type="PROSITE" id="PS51722">
    <property type="entry name" value="G_TR_2"/>
    <property type="match status" value="1"/>
</dbReference>
<evidence type="ECO:0000313" key="15">
    <source>
        <dbReference type="Proteomes" id="UP000034954"/>
    </source>
</evidence>
<keyword evidence="8 10" id="KW-0342">GTP-binding</keyword>
<evidence type="ECO:0000256" key="4">
    <source>
        <dbReference type="ARBA" id="ARBA00022490"/>
    </source>
</evidence>
<dbReference type="InterPro" id="IPR015760">
    <property type="entry name" value="TIF_IF2"/>
</dbReference>
<dbReference type="GO" id="GO:0005829">
    <property type="term" value="C:cytosol"/>
    <property type="evidence" value="ECO:0007669"/>
    <property type="project" value="TreeGrafter"/>
</dbReference>
<dbReference type="GO" id="GO:0005525">
    <property type="term" value="F:GTP binding"/>
    <property type="evidence" value="ECO:0007669"/>
    <property type="project" value="UniProtKB-KW"/>
</dbReference>
<dbReference type="Gene3D" id="3.40.50.300">
    <property type="entry name" value="P-loop containing nucleotide triphosphate hydrolases"/>
    <property type="match status" value="1"/>
</dbReference>
<sequence>MGKIRISLLAKELGVKSNLLIDKCHEKGLSHITHHANTLISDQAEMIRQLFKPTPPITPAKEEPKVKETPPIRETEQKQGDKTVLQRSGSVKVVQPAKIVMIPKSQPLPQRMVKVAPSKTFWKKKRPSTVVPVKRKEPEVQVTDLQKPVVKEKETRVTMEPPITVKDLSAKLGIRANEIITKLLLGHNVRSTINQILAEDIVQLLGIEYGVEIEIKKKELVEERDFIAEQISTKAEDMVYRAPIVTFLGHVDHGKTSLLDSIRQTNVAAGEVGGITQHIGAYKVETNGKHVVFLDTPGHEAFTAMRARGANITDVVVLVVAADDGVMPQTEEALNHAKAANVPIVVAVNKIDKPDANPLRVKQQLASLELISEEWGGKTQFVETSAVTKKGINTLLERLLLESEILELKANPRNPARGVVLEAHLSEGRGVVANVLIQDGTLRQGDIVLCGKTFGRVRLITTDRGIEVTEAGPTTPVSVSDFSAVPDAGDKFYVVGDIQKAREIAQGRQKKDRESALAKHQHVTLDSLYSKIAEGKVKEIKVILKADYKGSVEVLKKALEELSTQEIKVKILHCGVGGITESDVLLADASDAIVIGFYVTTEDKARILAEDKGVDVRLYKIIYDATNEIKSAMEGMLEPESKEVVLGQVEIRLVYNISKFGNVAGCYVKTGKITRNSSVRLIRNTIIIYDGKLESLKIVKDDVKEVRAGFECGLKIANYDDIKVGDIVEAYEVQKFARSLPV</sequence>
<dbReference type="InterPro" id="IPR036925">
    <property type="entry name" value="TIF_IF2_dom3_sf"/>
</dbReference>
<keyword evidence="7 10" id="KW-0648">Protein biosynthesis</keyword>
<dbReference type="FunFam" id="3.40.50.10050:FF:000001">
    <property type="entry name" value="Translation initiation factor IF-2"/>
    <property type="match status" value="1"/>
</dbReference>
<evidence type="ECO:0000256" key="5">
    <source>
        <dbReference type="ARBA" id="ARBA00022540"/>
    </source>
</evidence>
<evidence type="ECO:0000313" key="14">
    <source>
        <dbReference type="EMBL" id="KKO20358.1"/>
    </source>
</evidence>
<organism evidence="14 15">
    <name type="scientific">Candidatus Brocadia fulgida</name>
    <dbReference type="NCBI Taxonomy" id="380242"/>
    <lineage>
        <taxon>Bacteria</taxon>
        <taxon>Pseudomonadati</taxon>
        <taxon>Planctomycetota</taxon>
        <taxon>Candidatus Brocadiia</taxon>
        <taxon>Candidatus Brocadiales</taxon>
        <taxon>Candidatus Brocadiaceae</taxon>
        <taxon>Candidatus Brocadia</taxon>
    </lineage>
</organism>
<protein>
    <recommendedName>
        <fullName evidence="3 10">Translation initiation factor IF-2</fullName>
    </recommendedName>
</protein>
<dbReference type="Proteomes" id="UP000034954">
    <property type="component" value="Unassembled WGS sequence"/>
</dbReference>
<keyword evidence="15" id="KW-1185">Reference proteome</keyword>
<keyword evidence="5 10" id="KW-0396">Initiation factor</keyword>
<dbReference type="SUPFAM" id="SSF50447">
    <property type="entry name" value="Translation proteins"/>
    <property type="match status" value="2"/>
</dbReference>
<dbReference type="Gene3D" id="3.40.50.10050">
    <property type="entry name" value="Translation initiation factor IF- 2, domain 3"/>
    <property type="match status" value="1"/>
</dbReference>
<dbReference type="Pfam" id="PF11987">
    <property type="entry name" value="IF-2"/>
    <property type="match status" value="1"/>
</dbReference>
<dbReference type="InterPro" id="IPR005225">
    <property type="entry name" value="Small_GTP-bd"/>
</dbReference>
<evidence type="ECO:0000256" key="3">
    <source>
        <dbReference type="ARBA" id="ARBA00020675"/>
    </source>
</evidence>
<reference evidence="14 15" key="1">
    <citation type="journal article" date="2013" name="BMC Microbiol.">
        <title>Identification of the type II cytochrome c maturation pathway in anammox bacteria by comparative genomics.</title>
        <authorList>
            <person name="Ferousi C."/>
            <person name="Speth D.R."/>
            <person name="Reimann J."/>
            <person name="Op den Camp H.J."/>
            <person name="Allen J.W."/>
            <person name="Keltjens J.T."/>
            <person name="Jetten M.S."/>
        </authorList>
    </citation>
    <scope>NUCLEOTIDE SEQUENCE [LARGE SCALE GENOMIC DNA]</scope>
    <source>
        <strain evidence="14">RU1</strain>
    </source>
</reference>
<dbReference type="FunFam" id="2.40.30.10:FF:000008">
    <property type="entry name" value="Translation initiation factor IF-2"/>
    <property type="match status" value="1"/>
</dbReference>
<evidence type="ECO:0000256" key="2">
    <source>
        <dbReference type="ARBA" id="ARBA00007733"/>
    </source>
</evidence>
<dbReference type="SUPFAM" id="SSF52156">
    <property type="entry name" value="Initiation factor IF2/eIF5b, domain 3"/>
    <property type="match status" value="1"/>
</dbReference>
<dbReference type="Pfam" id="PF00009">
    <property type="entry name" value="GTP_EFTU"/>
    <property type="match status" value="1"/>
</dbReference>
<evidence type="ECO:0000256" key="6">
    <source>
        <dbReference type="ARBA" id="ARBA00022741"/>
    </source>
</evidence>
<accession>A0A0M2UWA9</accession>
<dbReference type="NCBIfam" id="TIGR00487">
    <property type="entry name" value="IF-2"/>
    <property type="match status" value="1"/>
</dbReference>
<feature type="binding site" evidence="10">
    <location>
        <begin position="295"/>
        <end position="299"/>
    </location>
    <ligand>
        <name>GTP</name>
        <dbReference type="ChEBI" id="CHEBI:37565"/>
    </ligand>
</feature>
<evidence type="ECO:0000256" key="7">
    <source>
        <dbReference type="ARBA" id="ARBA00022917"/>
    </source>
</evidence>
<dbReference type="FunFam" id="2.40.30.10:FF:000054">
    <property type="entry name" value="Translation initiation factor IF-2"/>
    <property type="match status" value="1"/>
</dbReference>
<dbReference type="HAMAP" id="MF_00100_B">
    <property type="entry name" value="IF_2_B"/>
    <property type="match status" value="1"/>
</dbReference>
<dbReference type="SUPFAM" id="SSF52540">
    <property type="entry name" value="P-loop containing nucleoside triphosphate hydrolases"/>
    <property type="match status" value="1"/>
</dbReference>
<comment type="function">
    <text evidence="9 10 11">One of the essential components for the initiation of protein synthesis. Protects formylmethionyl-tRNA from spontaneous hydrolysis and promotes its binding to the 30S ribosomal subunits. Also involved in the hydrolysis of GTP during the formation of the 70S ribosomal complex.</text>
</comment>
<dbReference type="InterPro" id="IPR023115">
    <property type="entry name" value="TIF_IF2_dom3"/>
</dbReference>
<dbReference type="CDD" id="cd01887">
    <property type="entry name" value="IF2_eIF5B"/>
    <property type="match status" value="1"/>
</dbReference>
<dbReference type="PANTHER" id="PTHR43381:SF5">
    <property type="entry name" value="TR-TYPE G DOMAIN-CONTAINING PROTEIN"/>
    <property type="match status" value="1"/>
</dbReference>
<dbReference type="Pfam" id="PF22042">
    <property type="entry name" value="EF-G_D2"/>
    <property type="match status" value="1"/>
</dbReference>
<feature type="binding site" evidence="10">
    <location>
        <begin position="349"/>
        <end position="352"/>
    </location>
    <ligand>
        <name>GTP</name>
        <dbReference type="ChEBI" id="CHEBI:37565"/>
    </ligand>
</feature>
<dbReference type="InterPro" id="IPR044145">
    <property type="entry name" value="IF2_II"/>
</dbReference>
<dbReference type="InterPro" id="IPR027417">
    <property type="entry name" value="P-loop_NTPase"/>
</dbReference>
<dbReference type="GO" id="GO:0003924">
    <property type="term" value="F:GTPase activity"/>
    <property type="evidence" value="ECO:0007669"/>
    <property type="project" value="UniProtKB-UniRule"/>
</dbReference>
<evidence type="ECO:0000256" key="9">
    <source>
        <dbReference type="ARBA" id="ARBA00025162"/>
    </source>
</evidence>
<evidence type="ECO:0000256" key="10">
    <source>
        <dbReference type="HAMAP-Rule" id="MF_00100"/>
    </source>
</evidence>
<dbReference type="InterPro" id="IPR006847">
    <property type="entry name" value="IF2_N"/>
</dbReference>
<dbReference type="EMBL" id="LAQJ01000110">
    <property type="protein sequence ID" value="KKO20358.1"/>
    <property type="molecule type" value="Genomic_DNA"/>
</dbReference>
<dbReference type="InterPro" id="IPR000178">
    <property type="entry name" value="TF_IF2_bacterial-like"/>
</dbReference>
<dbReference type="PATRIC" id="fig|380242.3.peg.1154"/>
<keyword evidence="4 10" id="KW-0963">Cytoplasm</keyword>